<evidence type="ECO:0000259" key="10">
    <source>
        <dbReference type="PROSITE" id="PS50011"/>
    </source>
</evidence>
<evidence type="ECO:0000256" key="7">
    <source>
        <dbReference type="PROSITE-ProRule" id="PRU10141"/>
    </source>
</evidence>
<proteinExistence type="predicted"/>
<dbReference type="GO" id="GO:0004674">
    <property type="term" value="F:protein serine/threonine kinase activity"/>
    <property type="evidence" value="ECO:0007669"/>
    <property type="project" value="UniProtKB-KW"/>
</dbReference>
<dbReference type="PANTHER" id="PTHR43289">
    <property type="entry name" value="MITOGEN-ACTIVATED PROTEIN KINASE KINASE KINASE 20-RELATED"/>
    <property type="match status" value="1"/>
</dbReference>
<feature type="transmembrane region" description="Helical" evidence="9">
    <location>
        <begin position="608"/>
        <end position="628"/>
    </location>
</feature>
<evidence type="ECO:0000256" key="2">
    <source>
        <dbReference type="ARBA" id="ARBA00022527"/>
    </source>
</evidence>
<feature type="binding site" evidence="7">
    <location>
        <position position="50"/>
    </location>
    <ligand>
        <name>ATP</name>
        <dbReference type="ChEBI" id="CHEBI:30616"/>
    </ligand>
</feature>
<keyword evidence="5 11" id="KW-0418">Kinase</keyword>
<feature type="region of interest" description="Disordered" evidence="8">
    <location>
        <begin position="281"/>
        <end position="309"/>
    </location>
</feature>
<dbReference type="InterPro" id="IPR011009">
    <property type="entry name" value="Kinase-like_dom_sf"/>
</dbReference>
<feature type="region of interest" description="Disordered" evidence="8">
    <location>
        <begin position="431"/>
        <end position="606"/>
    </location>
</feature>
<keyword evidence="6 7" id="KW-0067">ATP-binding</keyword>
<sequence length="780" mass="77754">MQDQDAVSPDASDERVVAGRYRLLSPLGAGGMGTVWRARDEMLRREVAVKEVRAPAGLPAAKVERMYTRLEREAWAAARITGRNVITVHDVVTDAGRPWIVMEFVRGRSLGELIASEGALTPREAARIGAEVLAALRSAHEAGVLHRDVKPANVLLSQDERVILTDFGIAMVQGDTALTLTGEVVGSPEYLAPEQALGRTPGPATDLWSLGVLLHTAVQGRSPFRRENTLGTLRAVVDEEPPAPHRAGPLAPVIEGLLRKDPAERTTAERVAEQLRLVAAGSTVGADTEDTDPETRPVTARRDTSADATPTALAAADTGMTAAATEAGVTAVATDPGATVGGTEAGGAVAHTHTSETTAATEAGLTSAATATEAGLASTTAVTDAELTSAATATEAGLTSAATATEAGLTSTTAATDAGLTSAATATDAGATAVGGTGAGTRGTAETAPGRPASGTSRAADPRTALARPAVPGTTDAPAAPAAPYEAPSSAASAVTPAPTAHTPATTASASTAHTPATTASASTAHTPATTAPGAQTPGAQTPAAPHEAPSPAPPTAAPTPVAPHGAPSSAAPTVTADALPAPHGPQGGPPAPTAAPPRRPGRRKATLWGAAAAAFVVLAGGLGYALANNGDEGDKGGTDTKAGTSTAGTAAGGDQDGAAVENDGAAAPPPATVSVTGAHTTYAGSCPPPQGQAPTFTATFEVTKLPTTFTYRWVSSGGTVVDRAWRKLSFAAGGPRTHQESISVTSYARAGTLSSAMGVEIKSEQQTVSDTVPFTLTCQ</sequence>
<dbReference type="Pfam" id="PF00069">
    <property type="entry name" value="Pkinase"/>
    <property type="match status" value="1"/>
</dbReference>
<comment type="caution">
    <text evidence="11">The sequence shown here is derived from an EMBL/GenBank/DDBJ whole genome shotgun (WGS) entry which is preliminary data.</text>
</comment>
<reference evidence="11 12" key="1">
    <citation type="submission" date="2020-07" db="EMBL/GenBank/DDBJ databases">
        <title>Differential regulation of undecylprodigiosin biosynthesis in the yeast-scavenging Streptomyces strain MBK6.</title>
        <authorList>
            <person name="Baral B."/>
            <person name="Siitonen V."/>
            <person name="Laughlin M."/>
            <person name="Yamada K."/>
            <person name="Ilomaeki M."/>
            <person name="Metsae-Ketelae M."/>
            <person name="Niemi J."/>
        </authorList>
    </citation>
    <scope>NUCLEOTIDE SEQUENCE [LARGE SCALE GENOMIC DNA]</scope>
    <source>
        <strain evidence="11 12">MBK6</strain>
    </source>
</reference>
<feature type="compositionally biased region" description="Low complexity" evidence="8">
    <location>
        <begin position="640"/>
        <end position="650"/>
    </location>
</feature>
<feature type="compositionally biased region" description="Pro residues" evidence="8">
    <location>
        <begin position="588"/>
        <end position="599"/>
    </location>
</feature>
<dbReference type="Gene3D" id="1.10.510.10">
    <property type="entry name" value="Transferase(Phosphotransferase) domain 1"/>
    <property type="match status" value="1"/>
</dbReference>
<keyword evidence="3" id="KW-0808">Transferase</keyword>
<evidence type="ECO:0000256" key="3">
    <source>
        <dbReference type="ARBA" id="ARBA00022679"/>
    </source>
</evidence>
<feature type="compositionally biased region" description="Low complexity" evidence="8">
    <location>
        <begin position="477"/>
        <end position="548"/>
    </location>
</feature>
<protein>
    <recommendedName>
        <fullName evidence="1">non-specific serine/threonine protein kinase</fullName>
        <ecNumber evidence="1">2.7.11.1</ecNumber>
    </recommendedName>
</protein>
<dbReference type="RefSeq" id="WP_191852944.1">
    <property type="nucleotide sequence ID" value="NZ_JACERG010000010.1"/>
</dbReference>
<evidence type="ECO:0000313" key="12">
    <source>
        <dbReference type="Proteomes" id="UP000587608"/>
    </source>
</evidence>
<dbReference type="InterPro" id="IPR000719">
    <property type="entry name" value="Prot_kinase_dom"/>
</dbReference>
<dbReference type="EC" id="2.7.11.1" evidence="1"/>
<dbReference type="InterPro" id="IPR017441">
    <property type="entry name" value="Protein_kinase_ATP_BS"/>
</dbReference>
<dbReference type="EMBL" id="JACERG010000010">
    <property type="protein sequence ID" value="MBA5222538.1"/>
    <property type="molecule type" value="Genomic_DNA"/>
</dbReference>
<dbReference type="CDD" id="cd14014">
    <property type="entry name" value="STKc_PknB_like"/>
    <property type="match status" value="1"/>
</dbReference>
<evidence type="ECO:0000256" key="4">
    <source>
        <dbReference type="ARBA" id="ARBA00022741"/>
    </source>
</evidence>
<evidence type="ECO:0000256" key="9">
    <source>
        <dbReference type="SAM" id="Phobius"/>
    </source>
</evidence>
<dbReference type="PROSITE" id="PS00108">
    <property type="entry name" value="PROTEIN_KINASE_ST"/>
    <property type="match status" value="1"/>
</dbReference>
<feature type="region of interest" description="Disordered" evidence="8">
    <location>
        <begin position="635"/>
        <end position="689"/>
    </location>
</feature>
<dbReference type="AlphaFoldDB" id="A0A7W2DT41"/>
<dbReference type="Proteomes" id="UP000587608">
    <property type="component" value="Unassembled WGS sequence"/>
</dbReference>
<feature type="domain" description="Protein kinase" evidence="10">
    <location>
        <begin position="21"/>
        <end position="277"/>
    </location>
</feature>
<evidence type="ECO:0000313" key="11">
    <source>
        <dbReference type="EMBL" id="MBA5222538.1"/>
    </source>
</evidence>
<keyword evidence="9" id="KW-0472">Membrane</keyword>
<organism evidence="11 12">
    <name type="scientific">Streptomyces griseoaurantiacus</name>
    <dbReference type="NCBI Taxonomy" id="68213"/>
    <lineage>
        <taxon>Bacteria</taxon>
        <taxon>Bacillati</taxon>
        <taxon>Actinomycetota</taxon>
        <taxon>Actinomycetes</taxon>
        <taxon>Kitasatosporales</taxon>
        <taxon>Streptomycetaceae</taxon>
        <taxon>Streptomyces</taxon>
        <taxon>Streptomyces aurantiacus group</taxon>
    </lineage>
</organism>
<feature type="compositionally biased region" description="Polar residues" evidence="8">
    <location>
        <begin position="674"/>
        <end position="684"/>
    </location>
</feature>
<evidence type="ECO:0000256" key="5">
    <source>
        <dbReference type="ARBA" id="ARBA00022777"/>
    </source>
</evidence>
<feature type="compositionally biased region" description="Pro residues" evidence="8">
    <location>
        <begin position="549"/>
        <end position="562"/>
    </location>
</feature>
<evidence type="ECO:0000256" key="1">
    <source>
        <dbReference type="ARBA" id="ARBA00012513"/>
    </source>
</evidence>
<dbReference type="Gene3D" id="3.30.200.20">
    <property type="entry name" value="Phosphorylase Kinase, domain 1"/>
    <property type="match status" value="1"/>
</dbReference>
<dbReference type="PROSITE" id="PS50011">
    <property type="entry name" value="PROTEIN_KINASE_DOM"/>
    <property type="match status" value="1"/>
</dbReference>
<dbReference type="PROSITE" id="PS00107">
    <property type="entry name" value="PROTEIN_KINASE_ATP"/>
    <property type="match status" value="1"/>
</dbReference>
<keyword evidence="2" id="KW-0723">Serine/threonine-protein kinase</keyword>
<name>A0A7W2DT41_9ACTN</name>
<dbReference type="SUPFAM" id="SSF56112">
    <property type="entry name" value="Protein kinase-like (PK-like)"/>
    <property type="match status" value="1"/>
</dbReference>
<accession>A0A7W2DT41</accession>
<dbReference type="GO" id="GO:0005524">
    <property type="term" value="F:ATP binding"/>
    <property type="evidence" value="ECO:0007669"/>
    <property type="project" value="UniProtKB-UniRule"/>
</dbReference>
<gene>
    <name evidence="11" type="ORF">H1X69_14030</name>
</gene>
<dbReference type="PANTHER" id="PTHR43289:SF6">
    <property type="entry name" value="SERINE_THREONINE-PROTEIN KINASE NEKL-3"/>
    <property type="match status" value="1"/>
</dbReference>
<evidence type="ECO:0000256" key="8">
    <source>
        <dbReference type="SAM" id="MobiDB-lite"/>
    </source>
</evidence>
<dbReference type="InterPro" id="IPR008271">
    <property type="entry name" value="Ser/Thr_kinase_AS"/>
</dbReference>
<keyword evidence="9" id="KW-1133">Transmembrane helix</keyword>
<keyword evidence="9" id="KW-0812">Transmembrane</keyword>
<dbReference type="SMART" id="SM00220">
    <property type="entry name" value="S_TKc"/>
    <property type="match status" value="1"/>
</dbReference>
<dbReference type="PRINTS" id="PR01217">
    <property type="entry name" value="PRICHEXTENSN"/>
</dbReference>
<keyword evidence="4 7" id="KW-0547">Nucleotide-binding</keyword>
<evidence type="ECO:0000256" key="6">
    <source>
        <dbReference type="ARBA" id="ARBA00022840"/>
    </source>
</evidence>